<dbReference type="GeneID" id="15805843"/>
<sequence length="843" mass="90130">MSAGELTLNIGSKCQGPCICSNKGNITASKDTSPESVRGFVSYVHSGKEQFTLKGTLDGGEKLGGGDDISGVKKVSVYYWDGDEDKKGRPLLIEVVRSDVENTEYYYNDKDYNEETQGNNRIWKYHGYSGEAPLQTRLDDCNASINNVVPFDIKDPLKELKFDSSASKGKGIEHVPSTPQLNGSNYKVTEYKITGSGTKLSRLEYDKQKLNVTIPPDTLHGIRLYSSPVNDNVPIAVELKSPGNGGSKWYYSEDDSGTNWGETGDGGHRLYGPDGKPTEALTKKLDGLACEHHNAVTMDLTKSNSDQYASDGNYCCEEHQKKGGKVSVTPVPVNCTQHQSQSSLKAYKHSISDDGLKLGGIKFYLNGDRSKQDRKRVQSTTLRLPAQGPVDVYVFYCSDNKPVLIYVQADEALPPITTWYRKEKNNDDKSWKKSNGKLKGLEPKNFNNLECKYWKKLKKVLHERSCSDLKDCSESPARNEEGASGDQEAEDEDLLGSDESSEDEQKTTQLSPQGAITLPGPKGDKGPDGNNGGDGGTVKDVSVENGKITSELSEYANLTDATNEAAETGKYGAKDREGSKTDARGSKAGSPSGSDGKPLQAPNYGESLRTQHITVLPDNSFDQVPNPKGEAIVDSKVESGLGQDGKSSLHPDTAPVGNQGGSGPGGGSGGRTQATSTISNSSPSWDLFGSGLGGLVARVVETAATLLKPAHTHGGFTSKSPQAPDGDPSPGASASGVSTARTPEEALLPDEAATNSQPTGESTHLPLTTTTHKYEGGQPPSETTAPEDAERPEHSAFTEVPALLGIGSIFGASSGTLTGAGATFFGGWKLYNRYKGDPWVRQI</sequence>
<feature type="compositionally biased region" description="Gly residues" evidence="1">
    <location>
        <begin position="658"/>
        <end position="670"/>
    </location>
</feature>
<feature type="compositionally biased region" description="Polar residues" evidence="1">
    <location>
        <begin position="753"/>
        <end position="771"/>
    </location>
</feature>
<feature type="compositionally biased region" description="Basic and acidic residues" evidence="1">
    <location>
        <begin position="572"/>
        <end position="585"/>
    </location>
</feature>
<feature type="compositionally biased region" description="Basic and acidic residues" evidence="1">
    <location>
        <begin position="468"/>
        <end position="481"/>
    </location>
</feature>
<proteinExistence type="predicted"/>
<feature type="compositionally biased region" description="Polar residues" evidence="1">
    <location>
        <begin position="671"/>
        <end position="684"/>
    </location>
</feature>
<feature type="region of interest" description="Disordered" evidence="1">
    <location>
        <begin position="468"/>
        <end position="546"/>
    </location>
</feature>
<evidence type="ECO:0000313" key="2">
    <source>
        <dbReference type="EMBL" id="AFZ80811.1"/>
    </source>
</evidence>
<gene>
    <name evidence="2" type="ORF">BEWA_002180</name>
</gene>
<name>L0B0M0_THEEQ</name>
<feature type="compositionally biased region" description="Acidic residues" evidence="1">
    <location>
        <begin position="487"/>
        <end position="502"/>
    </location>
</feature>
<dbReference type="KEGG" id="beq:BEWA_002180"/>
<dbReference type="AlphaFoldDB" id="L0B0M0"/>
<dbReference type="Proteomes" id="UP000031512">
    <property type="component" value="Chromosome 3"/>
</dbReference>
<reference evidence="2 3" key="1">
    <citation type="journal article" date="2012" name="BMC Genomics">
        <title>Comparative genomic analysis and phylogenetic position of Theileria equi.</title>
        <authorList>
            <person name="Kappmeyer L.S."/>
            <person name="Thiagarajan M."/>
            <person name="Herndon D.R."/>
            <person name="Ramsay J.D."/>
            <person name="Caler E."/>
            <person name="Djikeng A."/>
            <person name="Gillespie J.J."/>
            <person name="Lau A.O."/>
            <person name="Roalson E.H."/>
            <person name="Silva J.C."/>
            <person name="Silva M.G."/>
            <person name="Suarez C.E."/>
            <person name="Ueti M.W."/>
            <person name="Nene V.M."/>
            <person name="Mealey R.H."/>
            <person name="Knowles D.P."/>
            <person name="Brayton K.A."/>
        </authorList>
    </citation>
    <scope>NUCLEOTIDE SEQUENCE [LARGE SCALE GENOMIC DNA]</scope>
    <source>
        <strain evidence="2 3">WA</strain>
    </source>
</reference>
<dbReference type="EMBL" id="CP001670">
    <property type="protein sequence ID" value="AFZ80811.1"/>
    <property type="molecule type" value="Genomic_DNA"/>
</dbReference>
<evidence type="ECO:0000313" key="3">
    <source>
        <dbReference type="Proteomes" id="UP000031512"/>
    </source>
</evidence>
<dbReference type="RefSeq" id="XP_004830477.1">
    <property type="nucleotide sequence ID" value="XM_004830420.1"/>
</dbReference>
<accession>L0B0M0</accession>
<feature type="region of interest" description="Disordered" evidence="1">
    <location>
        <begin position="711"/>
        <end position="794"/>
    </location>
</feature>
<dbReference type="VEuPathDB" id="PiroplasmaDB:BEWA_002180"/>
<feature type="region of interest" description="Disordered" evidence="1">
    <location>
        <begin position="559"/>
        <end position="691"/>
    </location>
</feature>
<evidence type="ECO:0000256" key="1">
    <source>
        <dbReference type="SAM" id="MobiDB-lite"/>
    </source>
</evidence>
<organism evidence="2 3">
    <name type="scientific">Theileria equi strain WA</name>
    <dbReference type="NCBI Taxonomy" id="1537102"/>
    <lineage>
        <taxon>Eukaryota</taxon>
        <taxon>Sar</taxon>
        <taxon>Alveolata</taxon>
        <taxon>Apicomplexa</taxon>
        <taxon>Aconoidasida</taxon>
        <taxon>Piroplasmida</taxon>
        <taxon>Theileriidae</taxon>
        <taxon>Theileria</taxon>
    </lineage>
</organism>
<protein>
    <submittedName>
        <fullName evidence="2">Uncharacterized protein</fullName>
    </submittedName>
</protein>
<keyword evidence="3" id="KW-1185">Reference proteome</keyword>
<dbReference type="eggNOG" id="KOG1366">
    <property type="taxonomic scope" value="Eukaryota"/>
</dbReference>
<dbReference type="STRING" id="1537102.L0B0M0"/>